<dbReference type="PROSITE" id="PS50932">
    <property type="entry name" value="HTH_LACI_2"/>
    <property type="match status" value="1"/>
</dbReference>
<keyword evidence="1" id="KW-0805">Transcription regulation</keyword>
<dbReference type="Pfam" id="PF13407">
    <property type="entry name" value="Peripla_BP_4"/>
    <property type="match status" value="1"/>
</dbReference>
<gene>
    <name evidence="5" type="ORF">J2782_003068</name>
</gene>
<dbReference type="PANTHER" id="PTHR30146:SF152">
    <property type="entry name" value="TRANSCRIPTIONAL REGULATORY PROTEIN"/>
    <property type="match status" value="1"/>
</dbReference>
<dbReference type="SUPFAM" id="SSF47413">
    <property type="entry name" value="lambda repressor-like DNA-binding domains"/>
    <property type="match status" value="1"/>
</dbReference>
<evidence type="ECO:0000313" key="5">
    <source>
        <dbReference type="EMBL" id="MDR6433322.1"/>
    </source>
</evidence>
<dbReference type="InterPro" id="IPR010982">
    <property type="entry name" value="Lambda_DNA-bd_dom_sf"/>
</dbReference>
<dbReference type="Proteomes" id="UP001184614">
    <property type="component" value="Unassembled WGS sequence"/>
</dbReference>
<feature type="domain" description="HTH lacI-type" evidence="4">
    <location>
        <begin position="19"/>
        <end position="61"/>
    </location>
</feature>
<dbReference type="EMBL" id="JAVDQT010000005">
    <property type="protein sequence ID" value="MDR6433322.1"/>
    <property type="molecule type" value="Genomic_DNA"/>
</dbReference>
<evidence type="ECO:0000313" key="6">
    <source>
        <dbReference type="Proteomes" id="UP001184614"/>
    </source>
</evidence>
<proteinExistence type="predicted"/>
<evidence type="ECO:0000256" key="2">
    <source>
        <dbReference type="ARBA" id="ARBA00023125"/>
    </source>
</evidence>
<organism evidence="5 6">
    <name type="scientific">Brucella pseudogrignonensis</name>
    <dbReference type="NCBI Taxonomy" id="419475"/>
    <lineage>
        <taxon>Bacteria</taxon>
        <taxon>Pseudomonadati</taxon>
        <taxon>Pseudomonadota</taxon>
        <taxon>Alphaproteobacteria</taxon>
        <taxon>Hyphomicrobiales</taxon>
        <taxon>Brucellaceae</taxon>
        <taxon>Brucella/Ochrobactrum group</taxon>
        <taxon>Brucella</taxon>
    </lineage>
</organism>
<dbReference type="CDD" id="cd06307">
    <property type="entry name" value="PBP1_sugar_binding"/>
    <property type="match status" value="1"/>
</dbReference>
<evidence type="ECO:0000256" key="1">
    <source>
        <dbReference type="ARBA" id="ARBA00023015"/>
    </source>
</evidence>
<dbReference type="CDD" id="cd01392">
    <property type="entry name" value="HTH_LacI"/>
    <property type="match status" value="1"/>
</dbReference>
<keyword evidence="3" id="KW-0804">Transcription</keyword>
<dbReference type="Pfam" id="PF00356">
    <property type="entry name" value="LacI"/>
    <property type="match status" value="1"/>
</dbReference>
<reference evidence="5 6" key="1">
    <citation type="submission" date="2023-07" db="EMBL/GenBank/DDBJ databases">
        <title>Sorghum-associated microbial communities from plants grown in Nebraska, USA.</title>
        <authorList>
            <person name="Schachtman D."/>
        </authorList>
    </citation>
    <scope>NUCLEOTIDE SEQUENCE [LARGE SCALE GENOMIC DNA]</scope>
    <source>
        <strain evidence="5 6">DS1730</strain>
    </source>
</reference>
<dbReference type="Gene3D" id="1.10.260.40">
    <property type="entry name" value="lambda repressor-like DNA-binding domains"/>
    <property type="match status" value="1"/>
</dbReference>
<dbReference type="SMART" id="SM00354">
    <property type="entry name" value="HTH_LACI"/>
    <property type="match status" value="1"/>
</dbReference>
<dbReference type="SUPFAM" id="SSF53822">
    <property type="entry name" value="Periplasmic binding protein-like I"/>
    <property type="match status" value="1"/>
</dbReference>
<comment type="caution">
    <text evidence="5">The sequence shown here is derived from an EMBL/GenBank/DDBJ whole genome shotgun (WGS) entry which is preliminary data.</text>
</comment>
<protein>
    <submittedName>
        <fullName evidence="5">LacI family transcriptional regulator</fullName>
    </submittedName>
</protein>
<name>A0ABU1MBA1_9HYPH</name>
<keyword evidence="2" id="KW-0238">DNA-binding</keyword>
<evidence type="ECO:0000256" key="3">
    <source>
        <dbReference type="ARBA" id="ARBA00023163"/>
    </source>
</evidence>
<dbReference type="Gene3D" id="3.40.50.2300">
    <property type="match status" value="2"/>
</dbReference>
<dbReference type="RefSeq" id="WP_310014030.1">
    <property type="nucleotide sequence ID" value="NZ_JAVDQT010000005.1"/>
</dbReference>
<evidence type="ECO:0000259" key="4">
    <source>
        <dbReference type="PROSITE" id="PS50932"/>
    </source>
</evidence>
<accession>A0ABU1MBA1</accession>
<dbReference type="InterPro" id="IPR025997">
    <property type="entry name" value="SBP_2_dom"/>
</dbReference>
<dbReference type="PANTHER" id="PTHR30146">
    <property type="entry name" value="LACI-RELATED TRANSCRIPTIONAL REPRESSOR"/>
    <property type="match status" value="1"/>
</dbReference>
<keyword evidence="6" id="KW-1185">Reference proteome</keyword>
<sequence length="346" mass="38210">MGGQVNHKEAILIDASKNPGFRDVAEFAKVSITTVERVLNERGSVSPKTREKVLHAASQLGLRRVLPLPDYGNLRIEAILPTNPTPYWAKLSNSFKNAAKLLPRGIMLHRTFVPENDPQAMIRAITASQLKRSALIVAAELDSEVAESLAGVMEKGEILIFVSTRIPGLPAHAFSGVNNMAAGRLAASLINFALRDKPAKVLILQANTTLQSHRDRVEGFRAELHTNHKSDVFVTHEAPNASWGHLAELAKYGRLPDAIYETADSGGEIATILRKLDRKPIWIGHERNDAHEALIRERILDFVLDQDPEKQARWALKAALTELGVENSDLSYVEKPELRVFANANL</sequence>
<dbReference type="InterPro" id="IPR000843">
    <property type="entry name" value="HTH_LacI"/>
</dbReference>
<dbReference type="InterPro" id="IPR028082">
    <property type="entry name" value="Peripla_BP_I"/>
</dbReference>